<protein>
    <recommendedName>
        <fullName evidence="2">WAP domain-containing protein</fullName>
    </recommendedName>
</protein>
<evidence type="ECO:0000259" key="2">
    <source>
        <dbReference type="Pfam" id="PF00095"/>
    </source>
</evidence>
<dbReference type="AlphaFoldDB" id="A0A8T0ECQ4"/>
<dbReference type="GO" id="GO:0005576">
    <property type="term" value="C:extracellular region"/>
    <property type="evidence" value="ECO:0007669"/>
    <property type="project" value="InterPro"/>
</dbReference>
<feature type="domain" description="WAP" evidence="2">
    <location>
        <begin position="36"/>
        <end position="75"/>
    </location>
</feature>
<dbReference type="Proteomes" id="UP000807504">
    <property type="component" value="Unassembled WGS sequence"/>
</dbReference>
<keyword evidence="4" id="KW-1185">Reference proteome</keyword>
<feature type="chain" id="PRO_5035843849" description="WAP domain-containing protein" evidence="1">
    <location>
        <begin position="20"/>
        <end position="89"/>
    </location>
</feature>
<gene>
    <name evidence="3" type="ORF">HNY73_018035</name>
</gene>
<organism evidence="3 4">
    <name type="scientific">Argiope bruennichi</name>
    <name type="common">Wasp spider</name>
    <name type="synonym">Aranea bruennichi</name>
    <dbReference type="NCBI Taxonomy" id="94029"/>
    <lineage>
        <taxon>Eukaryota</taxon>
        <taxon>Metazoa</taxon>
        <taxon>Ecdysozoa</taxon>
        <taxon>Arthropoda</taxon>
        <taxon>Chelicerata</taxon>
        <taxon>Arachnida</taxon>
        <taxon>Araneae</taxon>
        <taxon>Araneomorphae</taxon>
        <taxon>Entelegynae</taxon>
        <taxon>Araneoidea</taxon>
        <taxon>Araneidae</taxon>
        <taxon>Argiope</taxon>
    </lineage>
</organism>
<dbReference type="InterPro" id="IPR008197">
    <property type="entry name" value="WAP_dom"/>
</dbReference>
<accession>A0A8T0ECQ4</accession>
<dbReference type="GO" id="GO:0030414">
    <property type="term" value="F:peptidase inhibitor activity"/>
    <property type="evidence" value="ECO:0007669"/>
    <property type="project" value="InterPro"/>
</dbReference>
<evidence type="ECO:0000256" key="1">
    <source>
        <dbReference type="SAM" id="SignalP"/>
    </source>
</evidence>
<sequence>MKTVAIVFLAVLVVSVVQAGVVHSENRLGAEKRNYWCPNPLPIKCIRRQDKCCLDSDCGLGKVCCNESCGNTCREAVSYPTRGREAAIC</sequence>
<dbReference type="Pfam" id="PF00095">
    <property type="entry name" value="WAP"/>
    <property type="match status" value="1"/>
</dbReference>
<name>A0A8T0ECQ4_ARGBR</name>
<keyword evidence="1" id="KW-0732">Signal</keyword>
<reference evidence="3" key="2">
    <citation type="submission" date="2020-06" db="EMBL/GenBank/DDBJ databases">
        <authorList>
            <person name="Sheffer M."/>
        </authorList>
    </citation>
    <scope>NUCLEOTIDE SEQUENCE</scope>
</reference>
<evidence type="ECO:0000313" key="3">
    <source>
        <dbReference type="EMBL" id="KAF8770517.1"/>
    </source>
</evidence>
<evidence type="ECO:0000313" key="4">
    <source>
        <dbReference type="Proteomes" id="UP000807504"/>
    </source>
</evidence>
<reference evidence="3" key="1">
    <citation type="journal article" date="2020" name="bioRxiv">
        <title>Chromosome-level reference genome of the European wasp spider Argiope bruennichi: a resource for studies on range expansion and evolutionary adaptation.</title>
        <authorList>
            <person name="Sheffer M.M."/>
            <person name="Hoppe A."/>
            <person name="Krehenwinkel H."/>
            <person name="Uhl G."/>
            <person name="Kuss A.W."/>
            <person name="Jensen L."/>
            <person name="Jensen C."/>
            <person name="Gillespie R.G."/>
            <person name="Hoff K.J."/>
            <person name="Prost S."/>
        </authorList>
    </citation>
    <scope>NUCLEOTIDE SEQUENCE</scope>
</reference>
<dbReference type="EMBL" id="JABXBU010002228">
    <property type="protein sequence ID" value="KAF8770517.1"/>
    <property type="molecule type" value="Genomic_DNA"/>
</dbReference>
<comment type="caution">
    <text evidence="3">The sequence shown here is derived from an EMBL/GenBank/DDBJ whole genome shotgun (WGS) entry which is preliminary data.</text>
</comment>
<feature type="signal peptide" evidence="1">
    <location>
        <begin position="1"/>
        <end position="19"/>
    </location>
</feature>
<proteinExistence type="predicted"/>